<dbReference type="PANTHER" id="PTHR47707">
    <property type="entry name" value="8-OXO-DGTP DIPHOSPHATASE"/>
    <property type="match status" value="1"/>
</dbReference>
<feature type="domain" description="Nudix hydrolase" evidence="20">
    <location>
        <begin position="3"/>
        <end position="131"/>
    </location>
</feature>
<dbReference type="GO" id="GO:0006281">
    <property type="term" value="P:DNA repair"/>
    <property type="evidence" value="ECO:0007669"/>
    <property type="project" value="UniProtKB-KW"/>
</dbReference>
<dbReference type="Pfam" id="PF02581">
    <property type="entry name" value="TMP-TENI"/>
    <property type="match status" value="1"/>
</dbReference>
<dbReference type="Gene3D" id="3.20.20.70">
    <property type="entry name" value="Aldolase class I"/>
    <property type="match status" value="1"/>
</dbReference>
<gene>
    <name evidence="21" type="primary">mutT</name>
    <name evidence="21" type="ORF">NMK_0822</name>
</gene>
<dbReference type="SUPFAM" id="SSF51391">
    <property type="entry name" value="Thiamin phosphate synthase"/>
    <property type="match status" value="1"/>
</dbReference>
<dbReference type="InterPro" id="IPR047127">
    <property type="entry name" value="MutT-like"/>
</dbReference>
<comment type="catalytic activity">
    <reaction evidence="10">
        <text>8-oxo-dGTP + H2O = 8-oxo-dGMP + diphosphate + H(+)</text>
        <dbReference type="Rhea" id="RHEA:31575"/>
        <dbReference type="ChEBI" id="CHEBI:15377"/>
        <dbReference type="ChEBI" id="CHEBI:15378"/>
        <dbReference type="ChEBI" id="CHEBI:33019"/>
        <dbReference type="ChEBI" id="CHEBI:63224"/>
        <dbReference type="ChEBI" id="CHEBI:77896"/>
        <dbReference type="EC" id="3.6.1.55"/>
    </reaction>
</comment>
<dbReference type="Pfam" id="PF00293">
    <property type="entry name" value="NUDIX"/>
    <property type="match status" value="1"/>
</dbReference>
<comment type="similarity">
    <text evidence="2 19">Belongs to the Nudix hydrolase family.</text>
</comment>
<reference evidence="21 22" key="1">
    <citation type="journal article" date="2018" name="Environ. Microbiol.">
        <title>Isolation and genomic characterization of Novimethylophilus kurashikiensis gen. nov. sp. nov., a new lanthanide-dependent methylotrophic species of Methylophilaceae.</title>
        <authorList>
            <person name="Lv H."/>
            <person name="Sahin N."/>
            <person name="Tani A."/>
        </authorList>
    </citation>
    <scope>NUCLEOTIDE SEQUENCE [LARGE SCALE GENOMIC DNA]</scope>
    <source>
        <strain evidence="21 22">La2-4</strain>
    </source>
</reference>
<keyword evidence="7 19" id="KW-0378">Hydrolase</keyword>
<name>A0A2R5F4E1_9PROT</name>
<dbReference type="GO" id="GO:0035539">
    <property type="term" value="F:8-oxo-7,8-dihydrodeoxyguanosine triphosphate pyrophosphatase activity"/>
    <property type="evidence" value="ECO:0007669"/>
    <property type="project" value="UniProtKB-EC"/>
</dbReference>
<dbReference type="GO" id="GO:0044716">
    <property type="term" value="F:8-oxo-GDP phosphatase activity"/>
    <property type="evidence" value="ECO:0007669"/>
    <property type="project" value="TreeGrafter"/>
</dbReference>
<feature type="binding site" evidence="17">
    <location>
        <position position="120"/>
    </location>
    <ligand>
        <name>8-oxo-dGTP</name>
        <dbReference type="ChEBI" id="CHEBI:77896"/>
    </ligand>
</feature>
<dbReference type="RefSeq" id="WP_109014499.1">
    <property type="nucleotide sequence ID" value="NZ_BDOQ01000003.1"/>
</dbReference>
<feature type="binding site" evidence="18">
    <location>
        <position position="58"/>
    </location>
    <ligand>
        <name>Mg(2+)</name>
        <dbReference type="ChEBI" id="CHEBI:18420"/>
    </ligand>
</feature>
<dbReference type="CDD" id="cd00564">
    <property type="entry name" value="TMP_TenI"/>
    <property type="match status" value="1"/>
</dbReference>
<evidence type="ECO:0000313" key="22">
    <source>
        <dbReference type="Proteomes" id="UP000245081"/>
    </source>
</evidence>
<dbReference type="PROSITE" id="PS51462">
    <property type="entry name" value="NUDIX"/>
    <property type="match status" value="1"/>
</dbReference>
<dbReference type="InterPro" id="IPR015797">
    <property type="entry name" value="NUDIX_hydrolase-like_dom_sf"/>
</dbReference>
<dbReference type="InterPro" id="IPR013785">
    <property type="entry name" value="Aldolase_TIM"/>
</dbReference>
<evidence type="ECO:0000256" key="9">
    <source>
        <dbReference type="ARBA" id="ARBA00023204"/>
    </source>
</evidence>
<dbReference type="InterPro" id="IPR000086">
    <property type="entry name" value="NUDIX_hydrolase_dom"/>
</dbReference>
<evidence type="ECO:0000256" key="11">
    <source>
        <dbReference type="ARBA" id="ARBA00036904"/>
    </source>
</evidence>
<dbReference type="SUPFAM" id="SSF55811">
    <property type="entry name" value="Nudix"/>
    <property type="match status" value="1"/>
</dbReference>
<keyword evidence="4" id="KW-0235">DNA replication</keyword>
<evidence type="ECO:0000256" key="12">
    <source>
        <dbReference type="ARBA" id="ARBA00038905"/>
    </source>
</evidence>
<feature type="binding site" evidence="17">
    <location>
        <position position="24"/>
    </location>
    <ligand>
        <name>8-oxo-dGTP</name>
        <dbReference type="ChEBI" id="CHEBI:77896"/>
    </ligand>
</feature>
<proteinExistence type="inferred from homology"/>
<dbReference type="GO" id="GO:0044715">
    <property type="term" value="F:8-oxo-dGDP phosphatase activity"/>
    <property type="evidence" value="ECO:0007669"/>
    <property type="project" value="TreeGrafter"/>
</dbReference>
<evidence type="ECO:0000256" key="18">
    <source>
        <dbReference type="PIRSR" id="PIRSR603561-2"/>
    </source>
</evidence>
<dbReference type="PANTHER" id="PTHR47707:SF1">
    <property type="entry name" value="NUDIX HYDROLASE FAMILY PROTEIN"/>
    <property type="match status" value="1"/>
</dbReference>
<dbReference type="NCBIfam" id="NF006530">
    <property type="entry name" value="PRK08999.1"/>
    <property type="match status" value="1"/>
</dbReference>
<keyword evidence="6" id="KW-0227">DNA damage</keyword>
<dbReference type="NCBIfam" id="TIGR00586">
    <property type="entry name" value="mutt"/>
    <property type="match status" value="1"/>
</dbReference>
<evidence type="ECO:0000256" key="8">
    <source>
        <dbReference type="ARBA" id="ARBA00022842"/>
    </source>
</evidence>
<evidence type="ECO:0000313" key="21">
    <source>
        <dbReference type="EMBL" id="GBG13277.1"/>
    </source>
</evidence>
<evidence type="ECO:0000256" key="3">
    <source>
        <dbReference type="ARBA" id="ARBA00022457"/>
    </source>
</evidence>
<protein>
    <recommendedName>
        <fullName evidence="13">8-oxo-dGTP diphosphatase</fullName>
        <ecNumber evidence="12">3.6.1.55</ecNumber>
    </recommendedName>
    <alternativeName>
        <fullName evidence="16">7,8-dihydro-8-oxoguanine-triphosphatase</fullName>
    </alternativeName>
    <alternativeName>
        <fullName evidence="15">Mutator protein MutT</fullName>
    </alternativeName>
    <alternativeName>
        <fullName evidence="14">dGTP pyrophosphohydrolase</fullName>
    </alternativeName>
</protein>
<dbReference type="InterPro" id="IPR022998">
    <property type="entry name" value="ThiamineP_synth_TenI"/>
</dbReference>
<comment type="catalytic activity">
    <reaction evidence="11">
        <text>8-oxo-GTP + H2O = 8-oxo-GMP + diphosphate + H(+)</text>
        <dbReference type="Rhea" id="RHEA:67616"/>
        <dbReference type="ChEBI" id="CHEBI:15377"/>
        <dbReference type="ChEBI" id="CHEBI:15378"/>
        <dbReference type="ChEBI" id="CHEBI:33019"/>
        <dbReference type="ChEBI" id="CHEBI:143553"/>
        <dbReference type="ChEBI" id="CHEBI:145694"/>
    </reaction>
</comment>
<evidence type="ECO:0000256" key="15">
    <source>
        <dbReference type="ARBA" id="ARBA00041979"/>
    </source>
</evidence>
<evidence type="ECO:0000256" key="4">
    <source>
        <dbReference type="ARBA" id="ARBA00022705"/>
    </source>
</evidence>
<dbReference type="GO" id="GO:0008413">
    <property type="term" value="F:8-oxo-7,8-dihydroguanosine triphosphate pyrophosphatase activity"/>
    <property type="evidence" value="ECO:0007669"/>
    <property type="project" value="InterPro"/>
</dbReference>
<evidence type="ECO:0000256" key="16">
    <source>
        <dbReference type="ARBA" id="ARBA00042798"/>
    </source>
</evidence>
<keyword evidence="5 18" id="KW-0479">Metal-binding</keyword>
<comment type="cofactor">
    <cofactor evidence="1 18">
        <name>Mg(2+)</name>
        <dbReference type="ChEBI" id="CHEBI:18420"/>
    </cofactor>
</comment>
<evidence type="ECO:0000256" key="2">
    <source>
        <dbReference type="ARBA" id="ARBA00005582"/>
    </source>
</evidence>
<keyword evidence="3" id="KW-0515">Mutator protein</keyword>
<evidence type="ECO:0000256" key="19">
    <source>
        <dbReference type="RuleBase" id="RU003476"/>
    </source>
</evidence>
<evidence type="ECO:0000256" key="13">
    <source>
        <dbReference type="ARBA" id="ARBA00040794"/>
    </source>
</evidence>
<keyword evidence="22" id="KW-1185">Reference proteome</keyword>
<comment type="caution">
    <text evidence="21">The sequence shown here is derived from an EMBL/GenBank/DDBJ whole genome shotgun (WGS) entry which is preliminary data.</text>
</comment>
<dbReference type="PROSITE" id="PS00893">
    <property type="entry name" value="NUDIX_BOX"/>
    <property type="match status" value="1"/>
</dbReference>
<feature type="binding site" evidence="17">
    <location>
        <begin position="35"/>
        <end position="38"/>
    </location>
    <ligand>
        <name>8-oxo-dGTP</name>
        <dbReference type="ChEBI" id="CHEBI:77896"/>
    </ligand>
</feature>
<dbReference type="GO" id="GO:0006260">
    <property type="term" value="P:DNA replication"/>
    <property type="evidence" value="ECO:0007669"/>
    <property type="project" value="UniProtKB-KW"/>
</dbReference>
<dbReference type="AlphaFoldDB" id="A0A2R5F4E1"/>
<dbReference type="GO" id="GO:0046872">
    <property type="term" value="F:metal ion binding"/>
    <property type="evidence" value="ECO:0007669"/>
    <property type="project" value="UniProtKB-KW"/>
</dbReference>
<evidence type="ECO:0000256" key="5">
    <source>
        <dbReference type="ARBA" id="ARBA00022723"/>
    </source>
</evidence>
<accession>A0A2R5F4E1</accession>
<dbReference type="GO" id="GO:0009228">
    <property type="term" value="P:thiamine biosynthetic process"/>
    <property type="evidence" value="ECO:0007669"/>
    <property type="project" value="UniProtKB-KW"/>
</dbReference>
<evidence type="ECO:0000256" key="6">
    <source>
        <dbReference type="ARBA" id="ARBA00022763"/>
    </source>
</evidence>
<dbReference type="OrthoDB" id="9810648at2"/>
<evidence type="ECO:0000259" key="20">
    <source>
        <dbReference type="PROSITE" id="PS51462"/>
    </source>
</evidence>
<dbReference type="InterPro" id="IPR036206">
    <property type="entry name" value="ThiamineP_synth_sf"/>
</dbReference>
<dbReference type="CDD" id="cd03425">
    <property type="entry name" value="NUDIX_MutT_NudA_like"/>
    <property type="match status" value="1"/>
</dbReference>
<evidence type="ECO:0000256" key="17">
    <source>
        <dbReference type="PIRSR" id="PIRSR603561-1"/>
    </source>
</evidence>
<sequence>MAEIVEAAVAVILREDGKVLLGQRPEGKPWSGWWEFPGGKIEAGETPFHALQRELQEEIGIEAEVAHPWITRVFSYPDRTVKLRFFTVRRWHREPHGKENQQLSWELPAAVNVSPMLPANTPVLDALQLPTAYAITNLAEMGEAAFFAALDHALEQGLRLVQVREKQLSSDELERFSREVVRRCAVVGARVVINGDIELARKIGAAGVHLPTAQLMSLEAKPEGMLCGASCHNREELERASELGLDYALLASVNATKTHPDTQPLGWDRFAELIRELPMPVYALGGLAKSDMDTAWEHGAHGVAMLRGIWR</sequence>
<dbReference type="InterPro" id="IPR020084">
    <property type="entry name" value="NUDIX_hydrolase_CS"/>
</dbReference>
<organism evidence="21 22">
    <name type="scientific">Novimethylophilus kurashikiensis</name>
    <dbReference type="NCBI Taxonomy" id="1825523"/>
    <lineage>
        <taxon>Bacteria</taxon>
        <taxon>Pseudomonadati</taxon>
        <taxon>Pseudomonadota</taxon>
        <taxon>Betaproteobacteria</taxon>
        <taxon>Nitrosomonadales</taxon>
        <taxon>Methylophilaceae</taxon>
        <taxon>Novimethylophilus</taxon>
    </lineage>
</organism>
<dbReference type="Proteomes" id="UP000245081">
    <property type="component" value="Unassembled WGS sequence"/>
</dbReference>
<keyword evidence="9" id="KW-0234">DNA repair</keyword>
<evidence type="ECO:0000256" key="1">
    <source>
        <dbReference type="ARBA" id="ARBA00001946"/>
    </source>
</evidence>
<dbReference type="EMBL" id="BDOQ01000003">
    <property type="protein sequence ID" value="GBG13277.1"/>
    <property type="molecule type" value="Genomic_DNA"/>
</dbReference>
<dbReference type="InterPro" id="IPR003561">
    <property type="entry name" value="Mutator_MutT"/>
</dbReference>
<dbReference type="Gene3D" id="3.90.79.10">
    <property type="entry name" value="Nucleoside Triphosphate Pyrophosphohydrolase"/>
    <property type="match status" value="1"/>
</dbReference>
<evidence type="ECO:0000256" key="7">
    <source>
        <dbReference type="ARBA" id="ARBA00022801"/>
    </source>
</evidence>
<evidence type="ECO:0000256" key="14">
    <source>
        <dbReference type="ARBA" id="ARBA00041592"/>
    </source>
</evidence>
<dbReference type="InterPro" id="IPR020476">
    <property type="entry name" value="Nudix_hydrolase"/>
</dbReference>
<keyword evidence="8 18" id="KW-0460">Magnesium</keyword>
<feature type="binding site" evidence="18">
    <location>
        <position position="38"/>
    </location>
    <ligand>
        <name>Mg(2+)</name>
        <dbReference type="ChEBI" id="CHEBI:18420"/>
    </ligand>
</feature>
<dbReference type="EC" id="3.6.1.55" evidence="12"/>
<dbReference type="PRINTS" id="PR00502">
    <property type="entry name" value="NUDIXFAMILY"/>
</dbReference>
<evidence type="ECO:0000256" key="10">
    <source>
        <dbReference type="ARBA" id="ARBA00035861"/>
    </source>
</evidence>